<dbReference type="AlphaFoldDB" id="A0A0L0VX47"/>
<organism evidence="2 3">
    <name type="scientific">Puccinia striiformis f. sp. tritici PST-78</name>
    <dbReference type="NCBI Taxonomy" id="1165861"/>
    <lineage>
        <taxon>Eukaryota</taxon>
        <taxon>Fungi</taxon>
        <taxon>Dikarya</taxon>
        <taxon>Basidiomycota</taxon>
        <taxon>Pucciniomycotina</taxon>
        <taxon>Pucciniomycetes</taxon>
        <taxon>Pucciniales</taxon>
        <taxon>Pucciniaceae</taxon>
        <taxon>Puccinia</taxon>
    </lineage>
</organism>
<dbReference type="PANTHER" id="PTHR33050">
    <property type="entry name" value="REVERSE TRANSCRIPTASE DOMAIN-CONTAINING PROTEIN"/>
    <property type="match status" value="1"/>
</dbReference>
<feature type="compositionally biased region" description="Polar residues" evidence="1">
    <location>
        <begin position="70"/>
        <end position="82"/>
    </location>
</feature>
<dbReference type="InterPro" id="IPR052055">
    <property type="entry name" value="Hepadnavirus_pol/RT"/>
</dbReference>
<dbReference type="Proteomes" id="UP000054564">
    <property type="component" value="Unassembled WGS sequence"/>
</dbReference>
<evidence type="ECO:0000313" key="2">
    <source>
        <dbReference type="EMBL" id="KNF03767.1"/>
    </source>
</evidence>
<sequence length="1085" mass="123566">MSLQSVSDLLKNATGRTSQAASDSPNPSQNPSIPNSQINQSETPGETPTSQTTNTANTAKSNPQRKTRATRSTGKQGRTTNPDEPAKTEQGIPIQAKDVAAALEPNTHTDSNTPLGDEEIDDDDKDTPQVIAVRDGSKDEAIEQARRTKLALDKAVKAQDDGDDERADFYFTIYHSLLPQKTQPNKSLIQQTTSEKTFDHSTLIDTSFSSTVLPKRPHPDGVTTEVRNLKFKWGVSNDHTASGFAPFFHKNISELKGFLPLTIFNKEWQARALAWNTENRSKVSDEDKGLKYWGLKVPNEYAMSFSDWTLNYTVFYETMRFCYKFETLGQWILLHKANCDKILRKDGFMTALRYDIKIRTNAWQFRPIEDGEEYVSDFSKLKPETYEEAHGEARNNDELQFKTSNPYEIGGPREKWEATTGTRPAKGVQGIPDFRAIAPPTTAAPSVRAPLVNPTQPLPNRPAQAQHQRPGSGYQGNNFNPSYARGNGRQGNRSREYLPEPVIQTMNSPIPFCPEQQPSENVRHNLRNDKQPPSLSSCDDTLIEWPENVSCEMDIEEWRLALHNNDLLGEFADVIKGFTNGFHQGIPPHHLGRDWFFFTPPNHQGALIVREKIEESIQKEITAKRMFGPYTKQQVHKKFSFFRTNPLGAAINGDGSIRPINDLSFPRDDLIPSVNSFVDKHNYNTTWDDFRIVSKFFCGQNQPLLLAIFDWEKAYRQIPTAKDQWPYLMIQDFNEQILIDTRIAFGGVAGCGSFGRPADAWKHIMLNEFPLLAVFRWVDDNLFVKTVDTEVDLDQIVEQSNRLGVKTNPTKISPFLEEQKYIGFVWNATKKTVRLPQDKKFQRIQQLKDFLDPSRNFNFNEVEIMAGRLNHVSYLLPQLRCYINSLYRWLNSWINQSHPLPVPDDARIDLEYWLKTMLFLKDTRMIQNPDPTEIGWVGDASTGFGIGILIGSRWAQFQLTREWDDGPAPKRDIAWLETVAIRLGLLVLAKLGAIPGKVFNVWTDNTTTEICIAKRKSKHLRANEEWKVIQDRLVEMQIDIASKRVTSESNRADALSQGNRSNHHARDMVPIVVPFDLENRMFQTC</sequence>
<dbReference type="PANTHER" id="PTHR33050:SF7">
    <property type="entry name" value="RIBONUCLEASE H"/>
    <property type="match status" value="1"/>
</dbReference>
<accession>A0A0L0VX47</accession>
<feature type="compositionally biased region" description="Polar residues" evidence="1">
    <location>
        <begin position="463"/>
        <end position="481"/>
    </location>
</feature>
<feature type="region of interest" description="Disordered" evidence="1">
    <location>
        <begin position="402"/>
        <end position="494"/>
    </location>
</feature>
<keyword evidence="3" id="KW-1185">Reference proteome</keyword>
<feature type="compositionally biased region" description="Polar residues" evidence="1">
    <location>
        <begin position="14"/>
        <end position="23"/>
    </location>
</feature>
<feature type="compositionally biased region" description="Low complexity" evidence="1">
    <location>
        <begin position="24"/>
        <end position="62"/>
    </location>
</feature>
<name>A0A0L0VX47_9BASI</name>
<gene>
    <name evidence="2" type="ORF">PSTG_02861</name>
</gene>
<dbReference type="EMBL" id="AJIL01000015">
    <property type="protein sequence ID" value="KNF03767.1"/>
    <property type="molecule type" value="Genomic_DNA"/>
</dbReference>
<dbReference type="SUPFAM" id="SSF56672">
    <property type="entry name" value="DNA/RNA polymerases"/>
    <property type="match status" value="1"/>
</dbReference>
<evidence type="ECO:0000256" key="1">
    <source>
        <dbReference type="SAM" id="MobiDB-lite"/>
    </source>
</evidence>
<feature type="compositionally biased region" description="Acidic residues" evidence="1">
    <location>
        <begin position="116"/>
        <end position="125"/>
    </location>
</feature>
<protein>
    <recommendedName>
        <fullName evidence="4">Reverse transcriptase domain-containing protein</fullName>
    </recommendedName>
</protein>
<feature type="region of interest" description="Disordered" evidence="1">
    <location>
        <begin position="1"/>
        <end position="127"/>
    </location>
</feature>
<evidence type="ECO:0000313" key="3">
    <source>
        <dbReference type="Proteomes" id="UP000054564"/>
    </source>
</evidence>
<evidence type="ECO:0008006" key="4">
    <source>
        <dbReference type="Google" id="ProtNLM"/>
    </source>
</evidence>
<comment type="caution">
    <text evidence="2">The sequence shown here is derived from an EMBL/GenBank/DDBJ whole genome shotgun (WGS) entry which is preliminary data.</text>
</comment>
<proteinExistence type="predicted"/>
<dbReference type="STRING" id="1165861.A0A0L0VX47"/>
<reference evidence="3" key="1">
    <citation type="submission" date="2014-03" db="EMBL/GenBank/DDBJ databases">
        <title>The Genome Sequence of Puccinia striiformis f. sp. tritici PST-78.</title>
        <authorList>
            <consortium name="The Broad Institute Genome Sequencing Platform"/>
            <person name="Cuomo C."/>
            <person name="Hulbert S."/>
            <person name="Chen X."/>
            <person name="Walker B."/>
            <person name="Young S.K."/>
            <person name="Zeng Q."/>
            <person name="Gargeya S."/>
            <person name="Fitzgerald M."/>
            <person name="Haas B."/>
            <person name="Abouelleil A."/>
            <person name="Alvarado L."/>
            <person name="Arachchi H.M."/>
            <person name="Berlin A.M."/>
            <person name="Chapman S.B."/>
            <person name="Goldberg J."/>
            <person name="Griggs A."/>
            <person name="Gujja S."/>
            <person name="Hansen M."/>
            <person name="Howarth C."/>
            <person name="Imamovic A."/>
            <person name="Larimer J."/>
            <person name="McCowan C."/>
            <person name="Montmayeur A."/>
            <person name="Murphy C."/>
            <person name="Neiman D."/>
            <person name="Pearson M."/>
            <person name="Priest M."/>
            <person name="Roberts A."/>
            <person name="Saif S."/>
            <person name="Shea T."/>
            <person name="Sisk P."/>
            <person name="Sykes S."/>
            <person name="Wortman J."/>
            <person name="Nusbaum C."/>
            <person name="Birren B."/>
        </authorList>
    </citation>
    <scope>NUCLEOTIDE SEQUENCE [LARGE SCALE GENOMIC DNA]</scope>
    <source>
        <strain evidence="3">race PST-78</strain>
    </source>
</reference>
<dbReference type="InterPro" id="IPR043502">
    <property type="entry name" value="DNA/RNA_pol_sf"/>
</dbReference>
<dbReference type="OrthoDB" id="2506773at2759"/>